<protein>
    <recommendedName>
        <fullName evidence="2">Solute-binding protein family 5 domain-containing protein</fullName>
    </recommendedName>
</protein>
<evidence type="ECO:0000313" key="1">
    <source>
        <dbReference type="EMBL" id="SVC77663.1"/>
    </source>
</evidence>
<evidence type="ECO:0008006" key="2">
    <source>
        <dbReference type="Google" id="ProtNLM"/>
    </source>
</evidence>
<proteinExistence type="predicted"/>
<name>A0A382PWB5_9ZZZZ</name>
<sequence length="173" mass="19479">LAKALLREAGYPKGFSFVYEFSMGTGGAHQAAIYQQVASDLAKVGVTMDIKPFPWPQLLRGILQGEWRSHAFGFEYETLPTGETLRPFRLHSCTWAHPWYCDEMIQPVIEQAKHMFIESERRALIRLILSRYHEEAAALLLFEQLGLDAYTPTVTGYSQVNGLIPFATLDVGG</sequence>
<dbReference type="Gene3D" id="3.10.105.10">
    <property type="entry name" value="Dipeptide-binding Protein, Domain 3"/>
    <property type="match status" value="1"/>
</dbReference>
<dbReference type="SUPFAM" id="SSF53850">
    <property type="entry name" value="Periplasmic binding protein-like II"/>
    <property type="match status" value="1"/>
</dbReference>
<gene>
    <name evidence="1" type="ORF">METZ01_LOCUS330517</name>
</gene>
<accession>A0A382PWB5</accession>
<feature type="non-terminal residue" evidence="1">
    <location>
        <position position="1"/>
    </location>
</feature>
<dbReference type="AlphaFoldDB" id="A0A382PWB5"/>
<dbReference type="EMBL" id="UINC01110270">
    <property type="protein sequence ID" value="SVC77663.1"/>
    <property type="molecule type" value="Genomic_DNA"/>
</dbReference>
<reference evidence="1" key="1">
    <citation type="submission" date="2018-05" db="EMBL/GenBank/DDBJ databases">
        <authorList>
            <person name="Lanie J.A."/>
            <person name="Ng W.-L."/>
            <person name="Kazmierczak K.M."/>
            <person name="Andrzejewski T.M."/>
            <person name="Davidsen T.M."/>
            <person name="Wayne K.J."/>
            <person name="Tettelin H."/>
            <person name="Glass J.I."/>
            <person name="Rusch D."/>
            <person name="Podicherti R."/>
            <person name="Tsui H.-C.T."/>
            <person name="Winkler M.E."/>
        </authorList>
    </citation>
    <scope>NUCLEOTIDE SEQUENCE</scope>
</reference>
<organism evidence="1">
    <name type="scientific">marine metagenome</name>
    <dbReference type="NCBI Taxonomy" id="408172"/>
    <lineage>
        <taxon>unclassified sequences</taxon>
        <taxon>metagenomes</taxon>
        <taxon>ecological metagenomes</taxon>
    </lineage>
</organism>